<dbReference type="EMBL" id="FNPZ01000001">
    <property type="protein sequence ID" value="SDY86513.1"/>
    <property type="molecule type" value="Genomic_DNA"/>
</dbReference>
<evidence type="ECO:0000313" key="3">
    <source>
        <dbReference type="EMBL" id="SDY86513.1"/>
    </source>
</evidence>
<gene>
    <name evidence="3" type="ORF">SAMN05216554_1792</name>
</gene>
<organism evidence="3 4">
    <name type="scientific">Herbiconiux ginsengi</name>
    <dbReference type="NCBI Taxonomy" id="381665"/>
    <lineage>
        <taxon>Bacteria</taxon>
        <taxon>Bacillati</taxon>
        <taxon>Actinomycetota</taxon>
        <taxon>Actinomycetes</taxon>
        <taxon>Micrococcales</taxon>
        <taxon>Microbacteriaceae</taxon>
        <taxon>Herbiconiux</taxon>
    </lineage>
</organism>
<dbReference type="STRING" id="381665.SAMN05216554_1792"/>
<evidence type="ECO:0000256" key="1">
    <source>
        <dbReference type="SAM" id="MobiDB-lite"/>
    </source>
</evidence>
<feature type="region of interest" description="Disordered" evidence="1">
    <location>
        <begin position="237"/>
        <end position="270"/>
    </location>
</feature>
<dbReference type="PANTHER" id="PTHR21666:SF270">
    <property type="entry name" value="MUREIN HYDROLASE ACTIVATOR ENVC"/>
    <property type="match status" value="1"/>
</dbReference>
<feature type="compositionally biased region" description="Low complexity" evidence="1">
    <location>
        <begin position="25"/>
        <end position="101"/>
    </location>
</feature>
<proteinExistence type="predicted"/>
<dbReference type="Pfam" id="PF01551">
    <property type="entry name" value="Peptidase_M23"/>
    <property type="match status" value="1"/>
</dbReference>
<dbReference type="PANTHER" id="PTHR21666">
    <property type="entry name" value="PEPTIDASE-RELATED"/>
    <property type="match status" value="1"/>
</dbReference>
<accession>A0A1H3NCQ1</accession>
<dbReference type="AlphaFoldDB" id="A0A1H3NCQ1"/>
<dbReference type="GO" id="GO:0004222">
    <property type="term" value="F:metalloendopeptidase activity"/>
    <property type="evidence" value="ECO:0007669"/>
    <property type="project" value="TreeGrafter"/>
</dbReference>
<keyword evidence="3" id="KW-0378">Hydrolase</keyword>
<protein>
    <submittedName>
        <fullName evidence="3">Murein DD-endopeptidase MepM and murein hydrolase activator NlpD, contain LysM domain</fullName>
    </submittedName>
</protein>
<dbReference type="InterPro" id="IPR050570">
    <property type="entry name" value="Cell_wall_metabolism_enzyme"/>
</dbReference>
<dbReference type="Gene3D" id="2.70.70.10">
    <property type="entry name" value="Glucose Permease (Domain IIA)"/>
    <property type="match status" value="1"/>
</dbReference>
<dbReference type="InterPro" id="IPR011055">
    <property type="entry name" value="Dup_hybrid_motif"/>
</dbReference>
<dbReference type="CDD" id="cd12797">
    <property type="entry name" value="M23_peptidase"/>
    <property type="match status" value="1"/>
</dbReference>
<dbReference type="InterPro" id="IPR016047">
    <property type="entry name" value="M23ase_b-sheet_dom"/>
</dbReference>
<keyword evidence="4" id="KW-1185">Reference proteome</keyword>
<dbReference type="Proteomes" id="UP000198891">
    <property type="component" value="Unassembled WGS sequence"/>
</dbReference>
<sequence length="509" mass="50730">MLPADAPVKNAPAEGASRRARRASSETISASVPESAATPSPAPDAPLSATPSTATVSRRAARAAAANPETADAATSDAAASPAAASARAKTDAPDAVAASSVATLRPHAQKVGRRAADAFSDQIEKPAGGRRAIVSAPTTALPIDDSRESATPVASAATVDVEIVVAEVLEQTAGGAAPISSTPISSTASGVPIVETAAIPIIETGAPIPPAAMAADDVVVPVKPVSRRTLRTAAIAPTDAAGAGSGPAQTTGSGAGHADDAKPPTGRRSRRNLAKGAFSALALVFATGIAVATTMPAEALHAASENQHTSILATEQAAEPALPGQELTTSSEAAGASIARDGYSVRDTAALKAAGFRIADTFTNNPRGAIQWPFPVGVPISDGFGARESPGGIGSTDHKGVDFAPGQGTPIQSIADGVVSSVQPYDDSGLGVHVIIDHVVDGQKVSSVYGHMLTGSIQVTEGQVVKVAQTVGLVGNTGASTGPHLHLEIRLDGVTPVDPFAWLQTHAV</sequence>
<reference evidence="3 4" key="1">
    <citation type="submission" date="2016-10" db="EMBL/GenBank/DDBJ databases">
        <authorList>
            <person name="de Groot N.N."/>
        </authorList>
    </citation>
    <scope>NUCLEOTIDE SEQUENCE [LARGE SCALE GENOMIC DNA]</scope>
    <source>
        <strain evidence="3 4">CGMCC 4.3491</strain>
    </source>
</reference>
<dbReference type="SUPFAM" id="SSF51261">
    <property type="entry name" value="Duplicated hybrid motif"/>
    <property type="match status" value="1"/>
</dbReference>
<evidence type="ECO:0000259" key="2">
    <source>
        <dbReference type="Pfam" id="PF01551"/>
    </source>
</evidence>
<feature type="region of interest" description="Disordered" evidence="1">
    <location>
        <begin position="1"/>
        <end position="101"/>
    </location>
</feature>
<feature type="domain" description="M23ase beta-sheet core" evidence="2">
    <location>
        <begin position="398"/>
        <end position="500"/>
    </location>
</feature>
<name>A0A1H3NCQ1_9MICO</name>
<evidence type="ECO:0000313" key="4">
    <source>
        <dbReference type="Proteomes" id="UP000198891"/>
    </source>
</evidence>